<dbReference type="AlphaFoldDB" id="A0A2H3D5K2"/>
<dbReference type="OrthoDB" id="3018461at2759"/>
<evidence type="ECO:0000313" key="2">
    <source>
        <dbReference type="Proteomes" id="UP000217790"/>
    </source>
</evidence>
<organism evidence="1 2">
    <name type="scientific">Armillaria gallica</name>
    <name type="common">Bulbous honey fungus</name>
    <name type="synonym">Armillaria bulbosa</name>
    <dbReference type="NCBI Taxonomy" id="47427"/>
    <lineage>
        <taxon>Eukaryota</taxon>
        <taxon>Fungi</taxon>
        <taxon>Dikarya</taxon>
        <taxon>Basidiomycota</taxon>
        <taxon>Agaricomycotina</taxon>
        <taxon>Agaricomycetes</taxon>
        <taxon>Agaricomycetidae</taxon>
        <taxon>Agaricales</taxon>
        <taxon>Marasmiineae</taxon>
        <taxon>Physalacriaceae</taxon>
        <taxon>Armillaria</taxon>
    </lineage>
</organism>
<reference evidence="2" key="1">
    <citation type="journal article" date="2017" name="Nat. Ecol. Evol.">
        <title>Genome expansion and lineage-specific genetic innovations in the forest pathogenic fungi Armillaria.</title>
        <authorList>
            <person name="Sipos G."/>
            <person name="Prasanna A.N."/>
            <person name="Walter M.C."/>
            <person name="O'Connor E."/>
            <person name="Balint B."/>
            <person name="Krizsan K."/>
            <person name="Kiss B."/>
            <person name="Hess J."/>
            <person name="Varga T."/>
            <person name="Slot J."/>
            <person name="Riley R."/>
            <person name="Boka B."/>
            <person name="Rigling D."/>
            <person name="Barry K."/>
            <person name="Lee J."/>
            <person name="Mihaltcheva S."/>
            <person name="LaButti K."/>
            <person name="Lipzen A."/>
            <person name="Waldron R."/>
            <person name="Moloney N.M."/>
            <person name="Sperisen C."/>
            <person name="Kredics L."/>
            <person name="Vagvoelgyi C."/>
            <person name="Patrignani A."/>
            <person name="Fitzpatrick D."/>
            <person name="Nagy I."/>
            <person name="Doyle S."/>
            <person name="Anderson J.B."/>
            <person name="Grigoriev I.V."/>
            <person name="Gueldener U."/>
            <person name="Muensterkoetter M."/>
            <person name="Nagy L.G."/>
        </authorList>
    </citation>
    <scope>NUCLEOTIDE SEQUENCE [LARGE SCALE GENOMIC DNA]</scope>
    <source>
        <strain evidence="2">Ar21-2</strain>
    </source>
</reference>
<evidence type="ECO:0000313" key="1">
    <source>
        <dbReference type="EMBL" id="PBK84357.1"/>
    </source>
</evidence>
<keyword evidence="2" id="KW-1185">Reference proteome</keyword>
<dbReference type="InParanoid" id="A0A2H3D5K2"/>
<proteinExistence type="predicted"/>
<dbReference type="EMBL" id="KZ293698">
    <property type="protein sequence ID" value="PBK84357.1"/>
    <property type="molecule type" value="Genomic_DNA"/>
</dbReference>
<sequence length="165" mass="18498">MDVIQIDTGFVATDTFCSRRCDWGFGKDSNGQDLPLYISMTKVFEAGLRTYFEQDLNGCGTCFLEITTSLPYMPCGGSSIKVVSSTFTSLTQWLTRNVQIQFVPPDYQDPPSQTFRTSTCFTLVKIKLDVALCSFLAGRATDVFPNWTECLDFWLSDSTKIVTIL</sequence>
<protein>
    <submittedName>
        <fullName evidence="1">Uncharacterized protein</fullName>
    </submittedName>
</protein>
<dbReference type="Proteomes" id="UP000217790">
    <property type="component" value="Unassembled WGS sequence"/>
</dbReference>
<name>A0A2H3D5K2_ARMGA</name>
<accession>A0A2H3D5K2</accession>
<gene>
    <name evidence="1" type="ORF">ARMGADRAFT_1170018</name>
</gene>